<organism evidence="1">
    <name type="scientific">Arundo donax</name>
    <name type="common">Giant reed</name>
    <name type="synonym">Donax arundinaceus</name>
    <dbReference type="NCBI Taxonomy" id="35708"/>
    <lineage>
        <taxon>Eukaryota</taxon>
        <taxon>Viridiplantae</taxon>
        <taxon>Streptophyta</taxon>
        <taxon>Embryophyta</taxon>
        <taxon>Tracheophyta</taxon>
        <taxon>Spermatophyta</taxon>
        <taxon>Magnoliopsida</taxon>
        <taxon>Liliopsida</taxon>
        <taxon>Poales</taxon>
        <taxon>Poaceae</taxon>
        <taxon>PACMAD clade</taxon>
        <taxon>Arundinoideae</taxon>
        <taxon>Arundineae</taxon>
        <taxon>Arundo</taxon>
    </lineage>
</organism>
<sequence>MNCYGLWTEQARSLSTRTTTKFWRLTMMHLMTLSS</sequence>
<reference evidence="1" key="2">
    <citation type="journal article" date="2015" name="Data Brief">
        <title>Shoot transcriptome of the giant reed, Arundo donax.</title>
        <authorList>
            <person name="Barrero R.A."/>
            <person name="Guerrero F.D."/>
            <person name="Moolhuijzen P."/>
            <person name="Goolsby J.A."/>
            <person name="Tidwell J."/>
            <person name="Bellgard S.E."/>
            <person name="Bellgard M.I."/>
        </authorList>
    </citation>
    <scope>NUCLEOTIDE SEQUENCE</scope>
    <source>
        <tissue evidence="1">Shoot tissue taken approximately 20 cm above the soil surface</tissue>
    </source>
</reference>
<protein>
    <submittedName>
        <fullName evidence="1">Uncharacterized protein</fullName>
    </submittedName>
</protein>
<dbReference type="AlphaFoldDB" id="A0A0A9EAE1"/>
<dbReference type="EMBL" id="GBRH01201892">
    <property type="protein sequence ID" value="JAD96003.1"/>
    <property type="molecule type" value="Transcribed_RNA"/>
</dbReference>
<reference evidence="1" key="1">
    <citation type="submission" date="2014-09" db="EMBL/GenBank/DDBJ databases">
        <authorList>
            <person name="Magalhaes I.L.F."/>
            <person name="Oliveira U."/>
            <person name="Santos F.R."/>
            <person name="Vidigal T.H.D.A."/>
            <person name="Brescovit A.D."/>
            <person name="Santos A.J."/>
        </authorList>
    </citation>
    <scope>NUCLEOTIDE SEQUENCE</scope>
    <source>
        <tissue evidence="1">Shoot tissue taken approximately 20 cm above the soil surface</tissue>
    </source>
</reference>
<accession>A0A0A9EAE1</accession>
<proteinExistence type="predicted"/>
<name>A0A0A9EAE1_ARUDO</name>
<evidence type="ECO:0000313" key="1">
    <source>
        <dbReference type="EMBL" id="JAD96003.1"/>
    </source>
</evidence>